<protein>
    <submittedName>
        <fullName evidence="1">Uncharacterized protein</fullName>
    </submittedName>
</protein>
<dbReference type="Proteomes" id="UP000299102">
    <property type="component" value="Unassembled WGS sequence"/>
</dbReference>
<name>A0A4C1STQ4_EUMVA</name>
<reference evidence="1 2" key="1">
    <citation type="journal article" date="2019" name="Commun. Biol.">
        <title>The bagworm genome reveals a unique fibroin gene that provides high tensile strength.</title>
        <authorList>
            <person name="Kono N."/>
            <person name="Nakamura H."/>
            <person name="Ohtoshi R."/>
            <person name="Tomita M."/>
            <person name="Numata K."/>
            <person name="Arakawa K."/>
        </authorList>
    </citation>
    <scope>NUCLEOTIDE SEQUENCE [LARGE SCALE GENOMIC DNA]</scope>
</reference>
<comment type="caution">
    <text evidence="1">The sequence shown here is derived from an EMBL/GenBank/DDBJ whole genome shotgun (WGS) entry which is preliminary data.</text>
</comment>
<evidence type="ECO:0000313" key="2">
    <source>
        <dbReference type="Proteomes" id="UP000299102"/>
    </source>
</evidence>
<dbReference type="AlphaFoldDB" id="A0A4C1STQ4"/>
<sequence>MRIASFEGNSERQRYARFHISLTSRDDTTDPARAAIDATDAVRKRWGLFIDKSTRSRHSFRFRLRAGGEGTLSHRSRMWRRIDDDPNP</sequence>
<dbReference type="EMBL" id="BGZK01000015">
    <property type="protein sequence ID" value="GBP04697.1"/>
    <property type="molecule type" value="Genomic_DNA"/>
</dbReference>
<gene>
    <name evidence="1" type="ORF">EVAR_3658_1</name>
</gene>
<evidence type="ECO:0000313" key="1">
    <source>
        <dbReference type="EMBL" id="GBP04697.1"/>
    </source>
</evidence>
<keyword evidence="2" id="KW-1185">Reference proteome</keyword>
<proteinExistence type="predicted"/>
<accession>A0A4C1STQ4</accession>
<organism evidence="1 2">
    <name type="scientific">Eumeta variegata</name>
    <name type="common">Bagworm moth</name>
    <name type="synonym">Eumeta japonica</name>
    <dbReference type="NCBI Taxonomy" id="151549"/>
    <lineage>
        <taxon>Eukaryota</taxon>
        <taxon>Metazoa</taxon>
        <taxon>Ecdysozoa</taxon>
        <taxon>Arthropoda</taxon>
        <taxon>Hexapoda</taxon>
        <taxon>Insecta</taxon>
        <taxon>Pterygota</taxon>
        <taxon>Neoptera</taxon>
        <taxon>Endopterygota</taxon>
        <taxon>Lepidoptera</taxon>
        <taxon>Glossata</taxon>
        <taxon>Ditrysia</taxon>
        <taxon>Tineoidea</taxon>
        <taxon>Psychidae</taxon>
        <taxon>Oiketicinae</taxon>
        <taxon>Eumeta</taxon>
    </lineage>
</organism>